<organism evidence="2 3">
    <name type="scientific">Caballeronia catudaia</name>
    <dbReference type="NCBI Taxonomy" id="1777136"/>
    <lineage>
        <taxon>Bacteria</taxon>
        <taxon>Pseudomonadati</taxon>
        <taxon>Pseudomonadota</taxon>
        <taxon>Betaproteobacteria</taxon>
        <taxon>Burkholderiales</taxon>
        <taxon>Burkholderiaceae</taxon>
        <taxon>Caballeronia</taxon>
    </lineage>
</organism>
<evidence type="ECO:0000256" key="1">
    <source>
        <dbReference type="SAM" id="Phobius"/>
    </source>
</evidence>
<comment type="caution">
    <text evidence="2">The sequence shown here is derived from an EMBL/GenBank/DDBJ whole genome shotgun (WGS) entry which is preliminary data.</text>
</comment>
<name>A0A158D163_9BURK</name>
<keyword evidence="1" id="KW-0812">Transmembrane</keyword>
<accession>A0A158D163</accession>
<keyword evidence="3" id="KW-1185">Reference proteome</keyword>
<keyword evidence="1" id="KW-1133">Transmembrane helix</keyword>
<protein>
    <submittedName>
        <fullName evidence="2">Uncharacterized protein</fullName>
    </submittedName>
</protein>
<keyword evidence="1" id="KW-0472">Membrane</keyword>
<dbReference type="EMBL" id="FCOF02000045">
    <property type="protein sequence ID" value="SAK88090.1"/>
    <property type="molecule type" value="Genomic_DNA"/>
</dbReference>
<evidence type="ECO:0000313" key="3">
    <source>
        <dbReference type="Proteomes" id="UP000054870"/>
    </source>
</evidence>
<sequence>MAFYTMGFIVGLCKSMTLTDVKVIFPPLLAASLTAAAIYGVIAYRIAWKFMGFVRLAEGIFEGFGWRDVKNIDLPAITKRTKQQGEPGPLGVLYFRYNGS</sequence>
<feature type="transmembrane region" description="Helical" evidence="1">
    <location>
        <begin position="24"/>
        <end position="47"/>
    </location>
</feature>
<dbReference type="Proteomes" id="UP000054870">
    <property type="component" value="Unassembled WGS sequence"/>
</dbReference>
<reference evidence="2" key="1">
    <citation type="submission" date="2016-01" db="EMBL/GenBank/DDBJ databases">
        <authorList>
            <person name="Peeters C."/>
        </authorList>
    </citation>
    <scope>NUCLEOTIDE SEQUENCE [LARGE SCALE GENOMIC DNA]</scope>
    <source>
        <strain evidence="2">LMG 29318</strain>
    </source>
</reference>
<dbReference type="AlphaFoldDB" id="A0A158D163"/>
<gene>
    <name evidence="2" type="ORF">AWB75_06020</name>
</gene>
<proteinExistence type="predicted"/>
<evidence type="ECO:0000313" key="2">
    <source>
        <dbReference type="EMBL" id="SAK88090.1"/>
    </source>
</evidence>